<evidence type="ECO:0008006" key="2">
    <source>
        <dbReference type="Google" id="ProtNLM"/>
    </source>
</evidence>
<sequence length="104" mass="11897">MAGEVTERIFQSKVEQIATMNGWLIHHPSPHQVRPGVWRSDGKGFPDLVLAHRERGIIFAELKLDAGKLSPMQVIWANALKPHVEHYVWRPNQLEMIAERLGRA</sequence>
<accession>A0A6J5M4B9</accession>
<dbReference type="EMBL" id="LR796348">
    <property type="protein sequence ID" value="CAB4138719.1"/>
    <property type="molecule type" value="Genomic_DNA"/>
</dbReference>
<name>A0A6J5M4B9_9CAUD</name>
<dbReference type="GO" id="GO:0003676">
    <property type="term" value="F:nucleic acid binding"/>
    <property type="evidence" value="ECO:0007669"/>
    <property type="project" value="InterPro"/>
</dbReference>
<organism evidence="1">
    <name type="scientific">uncultured Caudovirales phage</name>
    <dbReference type="NCBI Taxonomy" id="2100421"/>
    <lineage>
        <taxon>Viruses</taxon>
        <taxon>Duplodnaviria</taxon>
        <taxon>Heunggongvirae</taxon>
        <taxon>Uroviricota</taxon>
        <taxon>Caudoviricetes</taxon>
        <taxon>Peduoviridae</taxon>
        <taxon>Maltschvirus</taxon>
        <taxon>Maltschvirus maltsch</taxon>
    </lineage>
</organism>
<dbReference type="Gene3D" id="3.40.1350.10">
    <property type="match status" value="1"/>
</dbReference>
<reference evidence="1" key="1">
    <citation type="submission" date="2020-04" db="EMBL/GenBank/DDBJ databases">
        <authorList>
            <person name="Chiriac C."/>
            <person name="Salcher M."/>
            <person name="Ghai R."/>
            <person name="Kavagutti S V."/>
        </authorList>
    </citation>
    <scope>NUCLEOTIDE SEQUENCE</scope>
</reference>
<evidence type="ECO:0000313" key="1">
    <source>
        <dbReference type="EMBL" id="CAB4138719.1"/>
    </source>
</evidence>
<proteinExistence type="predicted"/>
<protein>
    <recommendedName>
        <fullName evidence="2">VRR-NUC domain containing protein</fullName>
    </recommendedName>
</protein>
<dbReference type="InterPro" id="IPR011856">
    <property type="entry name" value="tRNA_endonuc-like_dom_sf"/>
</dbReference>
<gene>
    <name evidence="1" type="ORF">UFOVP335_22</name>
</gene>